<keyword evidence="2" id="KW-1185">Reference proteome</keyword>
<protein>
    <submittedName>
        <fullName evidence="1">Uncharacterized protein</fullName>
    </submittedName>
</protein>
<name>A0ACD4ZYH5_9ACTN</name>
<sequence>MDQQPQSAQDLAGQRYQRSGEESPVFRSELHPVRTELPFEDGDPVAQGEDLRVLAAVAHR</sequence>
<accession>A0ACD4ZYH5</accession>
<proteinExistence type="predicted"/>
<gene>
    <name evidence="1" type="ORF">OG835_00750</name>
</gene>
<dbReference type="Proteomes" id="UP001348369">
    <property type="component" value="Chromosome"/>
</dbReference>
<evidence type="ECO:0000313" key="2">
    <source>
        <dbReference type="Proteomes" id="UP001348369"/>
    </source>
</evidence>
<organism evidence="1 2">
    <name type="scientific">Streptomyces scopuliridis</name>
    <dbReference type="NCBI Taxonomy" id="452529"/>
    <lineage>
        <taxon>Bacteria</taxon>
        <taxon>Bacillati</taxon>
        <taxon>Actinomycetota</taxon>
        <taxon>Actinomycetes</taxon>
        <taxon>Kitasatosporales</taxon>
        <taxon>Streptomycetaceae</taxon>
        <taxon>Streptomyces</taxon>
    </lineage>
</organism>
<reference evidence="1" key="1">
    <citation type="submission" date="2022-10" db="EMBL/GenBank/DDBJ databases">
        <title>The complete genomes of actinobacterial strains from the NBC collection.</title>
        <authorList>
            <person name="Joergensen T.S."/>
            <person name="Alvarez Arevalo M."/>
            <person name="Sterndorff E.B."/>
            <person name="Faurdal D."/>
            <person name="Vuksanovic O."/>
            <person name="Mourched A.-S."/>
            <person name="Charusanti P."/>
            <person name="Shaw S."/>
            <person name="Blin K."/>
            <person name="Weber T."/>
        </authorList>
    </citation>
    <scope>NUCLEOTIDE SEQUENCE</scope>
    <source>
        <strain evidence="1">NBC 01771</strain>
    </source>
</reference>
<dbReference type="EMBL" id="CP109109">
    <property type="protein sequence ID" value="WSC03419.1"/>
    <property type="molecule type" value="Genomic_DNA"/>
</dbReference>
<evidence type="ECO:0000313" key="1">
    <source>
        <dbReference type="EMBL" id="WSC03419.1"/>
    </source>
</evidence>